<comment type="caution">
    <text evidence="1">The sequence shown here is derived from an EMBL/GenBank/DDBJ whole genome shotgun (WGS) entry which is preliminary data.</text>
</comment>
<evidence type="ECO:0000313" key="1">
    <source>
        <dbReference type="EMBL" id="MTH60215.1"/>
    </source>
</evidence>
<protein>
    <recommendedName>
        <fullName evidence="3">Secreted protein</fullName>
    </recommendedName>
</protein>
<dbReference type="RefSeq" id="WP_155040144.1">
    <property type="nucleotide sequence ID" value="NZ_JBHGCD010000007.1"/>
</dbReference>
<proteinExistence type="predicted"/>
<evidence type="ECO:0008006" key="3">
    <source>
        <dbReference type="Google" id="ProtNLM"/>
    </source>
</evidence>
<dbReference type="Proteomes" id="UP000449846">
    <property type="component" value="Unassembled WGS sequence"/>
</dbReference>
<name>A0A844HPY8_9RHOB</name>
<gene>
    <name evidence="1" type="ORF">GL300_13445</name>
</gene>
<keyword evidence="2" id="KW-1185">Reference proteome</keyword>
<dbReference type="AlphaFoldDB" id="A0A844HPY8"/>
<dbReference type="OrthoDB" id="7363897at2"/>
<evidence type="ECO:0000313" key="2">
    <source>
        <dbReference type="Proteomes" id="UP000449846"/>
    </source>
</evidence>
<organism evidence="1 2">
    <name type="scientific">Paracoccus litorisediminis</name>
    <dbReference type="NCBI Taxonomy" id="2006130"/>
    <lineage>
        <taxon>Bacteria</taxon>
        <taxon>Pseudomonadati</taxon>
        <taxon>Pseudomonadota</taxon>
        <taxon>Alphaproteobacteria</taxon>
        <taxon>Rhodobacterales</taxon>
        <taxon>Paracoccaceae</taxon>
        <taxon>Paracoccus</taxon>
    </lineage>
</organism>
<reference evidence="1 2" key="1">
    <citation type="submission" date="2019-11" db="EMBL/GenBank/DDBJ databases">
        <authorList>
            <person name="Dong K."/>
        </authorList>
    </citation>
    <scope>NUCLEOTIDE SEQUENCE [LARGE SCALE GENOMIC DNA]</scope>
    <source>
        <strain evidence="1 2">NBRC 112902</strain>
    </source>
</reference>
<sequence length="68" mass="7938">MIALVIAACLNTTQECRNFQLLYDPYEVSMMTCMVAGQPQVARWQVQNPKWQISRWHCEMQDTRSSSL</sequence>
<accession>A0A844HPY8</accession>
<dbReference type="EMBL" id="WMIG01000006">
    <property type="protein sequence ID" value="MTH60215.1"/>
    <property type="molecule type" value="Genomic_DNA"/>
</dbReference>